<accession>A0A9W5B700</accession>
<dbReference type="SUPFAM" id="SSF53474">
    <property type="entry name" value="alpha/beta-Hydrolases"/>
    <property type="match status" value="1"/>
</dbReference>
<feature type="domain" description="AB hydrolase-1" evidence="1">
    <location>
        <begin position="128"/>
        <end position="390"/>
    </location>
</feature>
<dbReference type="PIRSF" id="PIRSF029171">
    <property type="entry name" value="Esterase_LipA"/>
    <property type="match status" value="1"/>
</dbReference>
<name>A0A9W5B700_9HYPH</name>
<dbReference type="RefSeq" id="WP_080823512.1">
    <property type="nucleotide sequence ID" value="NZ_LT009720.1"/>
</dbReference>
<gene>
    <name evidence="2" type="ORF">AGR2A_pa40129</name>
</gene>
<protein>
    <submittedName>
        <fullName evidence="2">Lipase-like protein</fullName>
    </submittedName>
</protein>
<proteinExistence type="predicted"/>
<evidence type="ECO:0000313" key="3">
    <source>
        <dbReference type="Proteomes" id="UP000191933"/>
    </source>
</evidence>
<comment type="caution">
    <text evidence="2">The sequence shown here is derived from an EMBL/GenBank/DDBJ whole genome shotgun (WGS) entry which is preliminary data.</text>
</comment>
<evidence type="ECO:0000313" key="2">
    <source>
        <dbReference type="EMBL" id="CUX02227.1"/>
    </source>
</evidence>
<dbReference type="Gene3D" id="3.40.50.1820">
    <property type="entry name" value="alpha/beta hydrolase"/>
    <property type="match status" value="2"/>
</dbReference>
<dbReference type="EMBL" id="FBVY01000042">
    <property type="protein sequence ID" value="CUX02227.1"/>
    <property type="molecule type" value="Genomic_DNA"/>
</dbReference>
<dbReference type="PANTHER" id="PTHR34853">
    <property type="match status" value="1"/>
</dbReference>
<sequence length="407" mass="42376">MTHSLLRSATLLAVGLLTLVLGTADLSPLSATDVGTSTIALQSTNAHPEIPGVNADIHLLHHTMLGVGGQPVPATTLLLTPKGTPPAEGWPVIAWEHGTTTPGQKTCAPSQTSELDGGLTRDGFKSDYSWQISQFIDAGYAVVAPDLEGLGPDASTPYPYYNLSSLARSLIAGVVAAHTANPHLSGRWAAVGHSDGGHGVLGVEALASEAKGLTFVGTVALAPYVAIEAHAARFGAEGRSASSEAGAKQGLMMQQFQGALMATGLRVVEPSFQEASIMGPDLASTLTRFRSLCSVAAIGTIDAAVKSKGAAFQGLDSNWASQPLMQAFLATNDPAVTPGYTLRKPVLIAQGNADPFVLEALQTPFAEKLQASGAPLTYRVYEGADHFSIIRRADADALDFLRQQFAR</sequence>
<dbReference type="PANTHER" id="PTHR34853:SF1">
    <property type="entry name" value="LIPASE 5"/>
    <property type="match status" value="1"/>
</dbReference>
<dbReference type="Pfam" id="PF12697">
    <property type="entry name" value="Abhydrolase_6"/>
    <property type="match status" value="1"/>
</dbReference>
<organism evidence="2 3">
    <name type="scientific">Agrobacterium genomosp. 2 str. CFBP 5494</name>
    <dbReference type="NCBI Taxonomy" id="1183436"/>
    <lineage>
        <taxon>Bacteria</taxon>
        <taxon>Pseudomonadati</taxon>
        <taxon>Pseudomonadota</taxon>
        <taxon>Alphaproteobacteria</taxon>
        <taxon>Hyphomicrobiales</taxon>
        <taxon>Rhizobiaceae</taxon>
        <taxon>Rhizobium/Agrobacterium group</taxon>
        <taxon>Agrobacterium</taxon>
        <taxon>Agrobacterium tumefaciens complex</taxon>
    </lineage>
</organism>
<keyword evidence="3" id="KW-1185">Reference proteome</keyword>
<dbReference type="GO" id="GO:0016042">
    <property type="term" value="P:lipid catabolic process"/>
    <property type="evidence" value="ECO:0007669"/>
    <property type="project" value="InterPro"/>
</dbReference>
<dbReference type="InterPro" id="IPR005152">
    <property type="entry name" value="Lipase_secreted"/>
</dbReference>
<dbReference type="AlphaFoldDB" id="A0A9W5B700"/>
<dbReference type="InterPro" id="IPR029058">
    <property type="entry name" value="AB_hydrolase_fold"/>
</dbReference>
<dbReference type="GO" id="GO:0004806">
    <property type="term" value="F:triacylglycerol lipase activity"/>
    <property type="evidence" value="ECO:0007669"/>
    <property type="project" value="InterPro"/>
</dbReference>
<dbReference type="InterPro" id="IPR000073">
    <property type="entry name" value="AB_hydrolase_1"/>
</dbReference>
<evidence type="ECO:0000259" key="1">
    <source>
        <dbReference type="Pfam" id="PF12697"/>
    </source>
</evidence>
<reference evidence="2 3" key="1">
    <citation type="submission" date="2016-01" db="EMBL/GenBank/DDBJ databases">
        <authorList>
            <person name="Regsiter A."/>
            <person name="william w."/>
        </authorList>
    </citation>
    <scope>NUCLEOTIDE SEQUENCE [LARGE SCALE GENOMIC DNA]</scope>
    <source>
        <strain evidence="2 3">CFBP 5494</strain>
    </source>
</reference>
<dbReference type="Proteomes" id="UP000191933">
    <property type="component" value="Unassembled WGS sequence"/>
</dbReference>